<dbReference type="Gene3D" id="3.40.50.720">
    <property type="entry name" value="NAD(P)-binding Rossmann-like Domain"/>
    <property type="match status" value="1"/>
</dbReference>
<accession>A0A2N8L0R5</accession>
<proteinExistence type="predicted"/>
<feature type="domain" description="NAD-dependent epimerase/dehydratase" evidence="1">
    <location>
        <begin position="4"/>
        <end position="227"/>
    </location>
</feature>
<reference evidence="2 3" key="1">
    <citation type="submission" date="2018-01" db="EMBL/GenBank/DDBJ databases">
        <title>Draft genome sequence of Paucibacter aquatile CR182 isolated from freshwater of the Nakdong River.</title>
        <authorList>
            <person name="Choi A."/>
            <person name="Chung E.J."/>
        </authorList>
    </citation>
    <scope>NUCLEOTIDE SEQUENCE [LARGE SCALE GENOMIC DNA]</scope>
    <source>
        <strain evidence="2 3">CR182</strain>
    </source>
</reference>
<gene>
    <name evidence="2" type="ORF">C1O66_18435</name>
</gene>
<dbReference type="PANTHER" id="PTHR43245">
    <property type="entry name" value="BIFUNCTIONAL POLYMYXIN RESISTANCE PROTEIN ARNA"/>
    <property type="match status" value="1"/>
</dbReference>
<sequence length="353" mass="37859">MKLLILGGTQFLGRHMAEQALAAGHEVTLFNRGSQGRRLMAGVEQLQGDRRGDLSILRGRRWDAVLDPSCYLPSAAQRSAELLREACEHYTLISTISVYPQIDADTDETSPVAELSAEALAQAETQATAGASQSGGGYGAAYGGLKVLCERAVQAVMGERALILRPGFIVGPYDYSPRLPYWLLRLLDAAEDGAPVLAPGRPERPVRLIDARDIARFALQQAEAGQGGLFNTTGADGLSMGALLTAARSACGSRAELCWRPEAELLAAGVQPFADLPYWLPEADNAMMEMRNPRAEAAGLRFTPLAQTLADTVAWLRAGPRSASPCLSREREQALLPAGECQPERAHIAQVNP</sequence>
<evidence type="ECO:0000313" key="2">
    <source>
        <dbReference type="EMBL" id="PND39309.1"/>
    </source>
</evidence>
<dbReference type="RefSeq" id="WP_102769227.1">
    <property type="nucleotide sequence ID" value="NZ_POSP01000003.1"/>
</dbReference>
<dbReference type="AlphaFoldDB" id="A0A2N8L0R5"/>
<evidence type="ECO:0000259" key="1">
    <source>
        <dbReference type="Pfam" id="PF01370"/>
    </source>
</evidence>
<organism evidence="2 3">
    <name type="scientific">Kinneretia aquatilis</name>
    <dbReference type="NCBI Taxonomy" id="2070761"/>
    <lineage>
        <taxon>Bacteria</taxon>
        <taxon>Pseudomonadati</taxon>
        <taxon>Pseudomonadota</taxon>
        <taxon>Betaproteobacteria</taxon>
        <taxon>Burkholderiales</taxon>
        <taxon>Sphaerotilaceae</taxon>
        <taxon>Roseateles</taxon>
    </lineage>
</organism>
<protein>
    <submittedName>
        <fullName evidence="2">Epimerase</fullName>
    </submittedName>
</protein>
<evidence type="ECO:0000313" key="3">
    <source>
        <dbReference type="Proteomes" id="UP000235916"/>
    </source>
</evidence>
<comment type="caution">
    <text evidence="2">The sequence shown here is derived from an EMBL/GenBank/DDBJ whole genome shotgun (WGS) entry which is preliminary data.</text>
</comment>
<keyword evidence="3" id="KW-1185">Reference proteome</keyword>
<dbReference type="EMBL" id="POSP01000003">
    <property type="protein sequence ID" value="PND39309.1"/>
    <property type="molecule type" value="Genomic_DNA"/>
</dbReference>
<dbReference type="InterPro" id="IPR050177">
    <property type="entry name" value="Lipid_A_modif_metabolic_enz"/>
</dbReference>
<dbReference type="PANTHER" id="PTHR43245:SF13">
    <property type="entry name" value="UDP-D-APIOSE_UDP-D-XYLOSE SYNTHASE 2"/>
    <property type="match status" value="1"/>
</dbReference>
<name>A0A2N8L0R5_9BURK</name>
<dbReference type="InterPro" id="IPR001509">
    <property type="entry name" value="Epimerase_deHydtase"/>
</dbReference>
<dbReference type="Proteomes" id="UP000235916">
    <property type="component" value="Unassembled WGS sequence"/>
</dbReference>
<dbReference type="InterPro" id="IPR036291">
    <property type="entry name" value="NAD(P)-bd_dom_sf"/>
</dbReference>
<dbReference type="SUPFAM" id="SSF51735">
    <property type="entry name" value="NAD(P)-binding Rossmann-fold domains"/>
    <property type="match status" value="1"/>
</dbReference>
<dbReference type="Pfam" id="PF01370">
    <property type="entry name" value="Epimerase"/>
    <property type="match status" value="1"/>
</dbReference>